<dbReference type="SUPFAM" id="SSF56024">
    <property type="entry name" value="Phospholipase D/nuclease"/>
    <property type="match status" value="2"/>
</dbReference>
<feature type="compositionally biased region" description="Acidic residues" evidence="1">
    <location>
        <begin position="288"/>
        <end position="302"/>
    </location>
</feature>
<dbReference type="GO" id="GO:0030572">
    <property type="term" value="F:phosphatidyltransferase activity"/>
    <property type="evidence" value="ECO:0007669"/>
    <property type="project" value="UniProtKB-ARBA"/>
</dbReference>
<reference evidence="3" key="1">
    <citation type="journal article" date="2023" name="Mol. Plant Microbe Interact.">
        <title>Elucidating the Obligate Nature and Biological Capacity of an Invasive Fungal Corn Pathogen.</title>
        <authorList>
            <person name="MacCready J.S."/>
            <person name="Roggenkamp E.M."/>
            <person name="Gdanetz K."/>
            <person name="Chilvers M.I."/>
        </authorList>
    </citation>
    <scope>NUCLEOTIDE SEQUENCE</scope>
    <source>
        <strain evidence="3">PM02</strain>
    </source>
</reference>
<proteinExistence type="predicted"/>
<protein>
    <recommendedName>
        <fullName evidence="2">PLD phosphodiesterase domain-containing protein</fullName>
    </recommendedName>
</protein>
<keyword evidence="4" id="KW-1185">Reference proteome</keyword>
<dbReference type="CDD" id="cd00138">
    <property type="entry name" value="PLDc_SF"/>
    <property type="match status" value="2"/>
</dbReference>
<sequence>MTTDTTAWAVSDRLAALCTSADSVSSLLAADPTLAPGEAWKRLYGDHAGRVALALEQAARCGKWGPTRPSDLFLHMYDAALRTLEDTPAPAMVSPSLMGSCGVVRLTVISVIPDIVRHMAKVMVRAEREVFLATNYWQDSVASGFLTEAMRELDRRAGQRGARVVLKVLYDRGSPKQLLTPHCAVGEAEFTGPNVKLPRPGEMPNVDMEVINFHQPLLGTFHAKYMVVDGRIALLQSNNIQDNDNLEMMVHLEGPIVEAVRDMALLSWHKPMRRPMPSQHAPPTAAGPEEEEEEEEEEGEDDLGPHEAGAPRYDADIAGEVARVQASVSPAAGLTRMQAVTRLLNHTTNVGFGGDAPECAAGDEMTPYIAHAAAAPVPMALVCRGPCGRPTHGSVANPQNAAWLAALRHAQKSVFIQTPTLNAEPLLPAMVEACERGVDVYCYVCIGYNDAGELLPRQGGHNEMVAHKLHQALSAAGRQHLHYFWYVAKDQTRPIVQERKRRSCHIKLLIADEHVGVQGSGNQDTQSWFHSQEVNVMVDSAPVCAAWRDGLRRNQNTAAYGALDRAAGVWRDGEGRGVEGAIGLDPGPFAWAKGIVAAVKRLRGTGGF</sequence>
<comment type="caution">
    <text evidence="3">The sequence shown here is derived from an EMBL/GenBank/DDBJ whole genome shotgun (WGS) entry which is preliminary data.</text>
</comment>
<name>A0AAD9M9P1_9PEZI</name>
<dbReference type="PROSITE" id="PS50035">
    <property type="entry name" value="PLD"/>
    <property type="match status" value="1"/>
</dbReference>
<evidence type="ECO:0000313" key="4">
    <source>
        <dbReference type="Proteomes" id="UP001217918"/>
    </source>
</evidence>
<dbReference type="InterPro" id="IPR025202">
    <property type="entry name" value="PLD-like_dom"/>
</dbReference>
<dbReference type="GO" id="GO:0032049">
    <property type="term" value="P:cardiolipin biosynthetic process"/>
    <property type="evidence" value="ECO:0007669"/>
    <property type="project" value="UniProtKB-ARBA"/>
</dbReference>
<feature type="region of interest" description="Disordered" evidence="1">
    <location>
        <begin position="272"/>
        <end position="311"/>
    </location>
</feature>
<gene>
    <name evidence="3" type="ORF">P8C59_000988</name>
</gene>
<dbReference type="EMBL" id="JAQQPM010000001">
    <property type="protein sequence ID" value="KAK2067230.1"/>
    <property type="molecule type" value="Genomic_DNA"/>
</dbReference>
<dbReference type="AlphaFoldDB" id="A0AAD9M9P1"/>
<dbReference type="PANTHER" id="PTHR21248">
    <property type="entry name" value="CARDIOLIPIN SYNTHASE"/>
    <property type="match status" value="1"/>
</dbReference>
<dbReference type="Gene3D" id="3.30.870.10">
    <property type="entry name" value="Endonuclease Chain A"/>
    <property type="match status" value="2"/>
</dbReference>
<feature type="domain" description="PLD phosphodiesterase" evidence="2">
    <location>
        <begin position="217"/>
        <end position="244"/>
    </location>
</feature>
<evidence type="ECO:0000259" key="2">
    <source>
        <dbReference type="PROSITE" id="PS50035"/>
    </source>
</evidence>
<dbReference type="Proteomes" id="UP001217918">
    <property type="component" value="Unassembled WGS sequence"/>
</dbReference>
<evidence type="ECO:0000256" key="1">
    <source>
        <dbReference type="SAM" id="MobiDB-lite"/>
    </source>
</evidence>
<evidence type="ECO:0000313" key="3">
    <source>
        <dbReference type="EMBL" id="KAK2067230.1"/>
    </source>
</evidence>
<accession>A0AAD9M9P1</accession>
<dbReference type="Pfam" id="PF13091">
    <property type="entry name" value="PLDc_2"/>
    <property type="match status" value="1"/>
</dbReference>
<dbReference type="PANTHER" id="PTHR21248:SF22">
    <property type="entry name" value="PHOSPHOLIPASE D"/>
    <property type="match status" value="1"/>
</dbReference>
<dbReference type="InterPro" id="IPR001736">
    <property type="entry name" value="PLipase_D/transphosphatidylase"/>
</dbReference>
<organism evidence="3 4">
    <name type="scientific">Phyllachora maydis</name>
    <dbReference type="NCBI Taxonomy" id="1825666"/>
    <lineage>
        <taxon>Eukaryota</taxon>
        <taxon>Fungi</taxon>
        <taxon>Dikarya</taxon>
        <taxon>Ascomycota</taxon>
        <taxon>Pezizomycotina</taxon>
        <taxon>Sordariomycetes</taxon>
        <taxon>Sordariomycetidae</taxon>
        <taxon>Phyllachorales</taxon>
        <taxon>Phyllachoraceae</taxon>
        <taxon>Phyllachora</taxon>
    </lineage>
</organism>